<protein>
    <submittedName>
        <fullName evidence="2">Uncharacterized protein</fullName>
    </submittedName>
</protein>
<organism evidence="2 3">
    <name type="scientific">Tupaia chinensis</name>
    <name type="common">Chinese tree shrew</name>
    <name type="synonym">Tupaia belangeri chinensis</name>
    <dbReference type="NCBI Taxonomy" id="246437"/>
    <lineage>
        <taxon>Eukaryota</taxon>
        <taxon>Metazoa</taxon>
        <taxon>Chordata</taxon>
        <taxon>Craniata</taxon>
        <taxon>Vertebrata</taxon>
        <taxon>Euteleostomi</taxon>
        <taxon>Mammalia</taxon>
        <taxon>Eutheria</taxon>
        <taxon>Euarchontoglires</taxon>
        <taxon>Scandentia</taxon>
        <taxon>Tupaiidae</taxon>
        <taxon>Tupaia</taxon>
    </lineage>
</organism>
<evidence type="ECO:0000256" key="1">
    <source>
        <dbReference type="SAM" id="MobiDB-lite"/>
    </source>
</evidence>
<keyword evidence="3" id="KW-1185">Reference proteome</keyword>
<feature type="region of interest" description="Disordered" evidence="1">
    <location>
        <begin position="1"/>
        <end position="39"/>
    </location>
</feature>
<evidence type="ECO:0000313" key="3">
    <source>
        <dbReference type="Proteomes" id="UP000011518"/>
    </source>
</evidence>
<gene>
    <name evidence="2" type="ORF">TREES_T100020611</name>
</gene>
<dbReference type="Proteomes" id="UP000011518">
    <property type="component" value="Unassembled WGS sequence"/>
</dbReference>
<dbReference type="AlphaFoldDB" id="L9KP97"/>
<evidence type="ECO:0000313" key="2">
    <source>
        <dbReference type="EMBL" id="ELW64765.1"/>
    </source>
</evidence>
<proteinExistence type="predicted"/>
<reference evidence="3" key="1">
    <citation type="submission" date="2012-07" db="EMBL/GenBank/DDBJ databases">
        <title>Genome of the Chinese tree shrew, a rising model animal genetically related to primates.</title>
        <authorList>
            <person name="Zhang G."/>
            <person name="Fan Y."/>
            <person name="Yao Y."/>
            <person name="Huang Z."/>
        </authorList>
    </citation>
    <scope>NUCLEOTIDE SEQUENCE [LARGE SCALE GENOMIC DNA]</scope>
</reference>
<dbReference type="EMBL" id="KB320717">
    <property type="protein sequence ID" value="ELW64765.1"/>
    <property type="molecule type" value="Genomic_DNA"/>
</dbReference>
<accession>L9KP97</accession>
<reference evidence="3" key="2">
    <citation type="journal article" date="2013" name="Nat. Commun.">
        <title>Genome of the Chinese tree shrew.</title>
        <authorList>
            <person name="Fan Y."/>
            <person name="Huang Z.Y."/>
            <person name="Cao C.C."/>
            <person name="Chen C.S."/>
            <person name="Chen Y.X."/>
            <person name="Fan D.D."/>
            <person name="He J."/>
            <person name="Hou H.L."/>
            <person name="Hu L."/>
            <person name="Hu X.T."/>
            <person name="Jiang X.T."/>
            <person name="Lai R."/>
            <person name="Lang Y.S."/>
            <person name="Liang B."/>
            <person name="Liao S.G."/>
            <person name="Mu D."/>
            <person name="Ma Y.Y."/>
            <person name="Niu Y.Y."/>
            <person name="Sun X.Q."/>
            <person name="Xia J.Q."/>
            <person name="Xiao J."/>
            <person name="Xiong Z.Q."/>
            <person name="Xu L."/>
            <person name="Yang L."/>
            <person name="Zhang Y."/>
            <person name="Zhao W."/>
            <person name="Zhao X.D."/>
            <person name="Zheng Y.T."/>
            <person name="Zhou J.M."/>
            <person name="Zhu Y.B."/>
            <person name="Zhang G.J."/>
            <person name="Wang J."/>
            <person name="Yao Y.G."/>
        </authorList>
    </citation>
    <scope>NUCLEOTIDE SEQUENCE [LARGE SCALE GENOMIC DNA]</scope>
</reference>
<name>L9KP97_TUPCH</name>
<sequence>MDWPQAKVGAVRTGKDDRKAALVPSPSTRALGKPPRGPRWRSAVGPFAAKAKHCAEPWERSAVRLFSPGCAMHPGLAVRAYRIPESRNRNTAPGAACGAAPCHCLQAFPPMGQASMSDCQQPLTHARSRCAQWAQVLGLAARSCLLIAETPRLELLRKAKDRVDVISSLRELTG</sequence>
<dbReference type="InParanoid" id="L9KP97"/>